<evidence type="ECO:0000256" key="2">
    <source>
        <dbReference type="ARBA" id="ARBA00006577"/>
    </source>
</evidence>
<evidence type="ECO:0000256" key="5">
    <source>
        <dbReference type="PROSITE-ProRule" id="PRU00277"/>
    </source>
</evidence>
<evidence type="ECO:0000259" key="8">
    <source>
        <dbReference type="PROSITE" id="PS50059"/>
    </source>
</evidence>
<dbReference type="SUPFAM" id="SSF54534">
    <property type="entry name" value="FKBP-like"/>
    <property type="match status" value="1"/>
</dbReference>
<reference evidence="9 10" key="1">
    <citation type="submission" date="2018-08" db="EMBL/GenBank/DDBJ databases">
        <title>Mucilaginibacter sp. MYSH2.</title>
        <authorList>
            <person name="Seo T."/>
        </authorList>
    </citation>
    <scope>NUCLEOTIDE SEQUENCE [LARGE SCALE GENOMIC DNA]</scope>
    <source>
        <strain evidence="9 10">MYSH2</strain>
    </source>
</reference>
<feature type="chain" id="PRO_5016927345" description="Peptidyl-prolyl cis-trans isomerase" evidence="7">
    <location>
        <begin position="20"/>
        <end position="156"/>
    </location>
</feature>
<dbReference type="PROSITE" id="PS51257">
    <property type="entry name" value="PROKAR_LIPOPROTEIN"/>
    <property type="match status" value="1"/>
</dbReference>
<dbReference type="PROSITE" id="PS50059">
    <property type="entry name" value="FKBP_PPIASE"/>
    <property type="match status" value="1"/>
</dbReference>
<dbReference type="EC" id="5.2.1.8" evidence="6"/>
<comment type="catalytic activity">
    <reaction evidence="1 5 6">
        <text>[protein]-peptidylproline (omega=180) = [protein]-peptidylproline (omega=0)</text>
        <dbReference type="Rhea" id="RHEA:16237"/>
        <dbReference type="Rhea" id="RHEA-COMP:10747"/>
        <dbReference type="Rhea" id="RHEA-COMP:10748"/>
        <dbReference type="ChEBI" id="CHEBI:83833"/>
        <dbReference type="ChEBI" id="CHEBI:83834"/>
        <dbReference type="EC" id="5.2.1.8"/>
    </reaction>
</comment>
<dbReference type="EMBL" id="QWDC01000002">
    <property type="protein sequence ID" value="RFZ92367.1"/>
    <property type="molecule type" value="Genomic_DNA"/>
</dbReference>
<keyword evidence="4 5" id="KW-0413">Isomerase</keyword>
<evidence type="ECO:0000256" key="7">
    <source>
        <dbReference type="SAM" id="SignalP"/>
    </source>
</evidence>
<evidence type="ECO:0000256" key="6">
    <source>
        <dbReference type="RuleBase" id="RU003915"/>
    </source>
</evidence>
<evidence type="ECO:0000256" key="4">
    <source>
        <dbReference type="ARBA" id="ARBA00023235"/>
    </source>
</evidence>
<dbReference type="RefSeq" id="WP_117392077.1">
    <property type="nucleotide sequence ID" value="NZ_QWDC01000002.1"/>
</dbReference>
<dbReference type="InterPro" id="IPR046357">
    <property type="entry name" value="PPIase_dom_sf"/>
</dbReference>
<dbReference type="PANTHER" id="PTHR43811:SF19">
    <property type="entry name" value="39 KDA FK506-BINDING NUCLEAR PROTEIN"/>
    <property type="match status" value="1"/>
</dbReference>
<keyword evidence="7" id="KW-0732">Signal</keyword>
<gene>
    <name evidence="9" type="ORF">D0C36_13120</name>
</gene>
<organism evidence="9 10">
    <name type="scientific">Mucilaginibacter conchicola</name>
    <dbReference type="NCBI Taxonomy" id="2303333"/>
    <lineage>
        <taxon>Bacteria</taxon>
        <taxon>Pseudomonadati</taxon>
        <taxon>Bacteroidota</taxon>
        <taxon>Sphingobacteriia</taxon>
        <taxon>Sphingobacteriales</taxon>
        <taxon>Sphingobacteriaceae</taxon>
        <taxon>Mucilaginibacter</taxon>
    </lineage>
</organism>
<name>A0A372NUT7_9SPHI</name>
<protein>
    <recommendedName>
        <fullName evidence="6">Peptidyl-prolyl cis-trans isomerase</fullName>
        <ecNumber evidence="6">5.2.1.8</ecNumber>
    </recommendedName>
</protein>
<proteinExistence type="inferred from homology"/>
<keyword evidence="10" id="KW-1185">Reference proteome</keyword>
<dbReference type="Proteomes" id="UP000264217">
    <property type="component" value="Unassembled WGS sequence"/>
</dbReference>
<evidence type="ECO:0000256" key="1">
    <source>
        <dbReference type="ARBA" id="ARBA00000971"/>
    </source>
</evidence>
<dbReference type="GO" id="GO:0003755">
    <property type="term" value="F:peptidyl-prolyl cis-trans isomerase activity"/>
    <property type="evidence" value="ECO:0007669"/>
    <property type="project" value="UniProtKB-UniRule"/>
</dbReference>
<evidence type="ECO:0000313" key="9">
    <source>
        <dbReference type="EMBL" id="RFZ92367.1"/>
    </source>
</evidence>
<dbReference type="OrthoDB" id="669809at2"/>
<comment type="similarity">
    <text evidence="2 6">Belongs to the FKBP-type PPIase family.</text>
</comment>
<keyword evidence="3 5" id="KW-0697">Rotamase</keyword>
<accession>A0A372NUT7</accession>
<feature type="domain" description="PPIase FKBP-type" evidence="8">
    <location>
        <begin position="73"/>
        <end position="156"/>
    </location>
</feature>
<comment type="caution">
    <text evidence="9">The sequence shown here is derived from an EMBL/GenBank/DDBJ whole genome shotgun (WGS) entry which is preliminary data.</text>
</comment>
<dbReference type="Gene3D" id="3.10.50.40">
    <property type="match status" value="1"/>
</dbReference>
<feature type="signal peptide" evidence="7">
    <location>
        <begin position="1"/>
        <end position="19"/>
    </location>
</feature>
<dbReference type="Pfam" id="PF00254">
    <property type="entry name" value="FKBP_C"/>
    <property type="match status" value="1"/>
</dbReference>
<dbReference type="InterPro" id="IPR001179">
    <property type="entry name" value="PPIase_FKBP_dom"/>
</dbReference>
<dbReference type="AlphaFoldDB" id="A0A372NUT7"/>
<dbReference type="PANTHER" id="PTHR43811">
    <property type="entry name" value="FKBP-TYPE PEPTIDYL-PROLYL CIS-TRANS ISOMERASE FKPA"/>
    <property type="match status" value="1"/>
</dbReference>
<evidence type="ECO:0000313" key="10">
    <source>
        <dbReference type="Proteomes" id="UP000264217"/>
    </source>
</evidence>
<sequence length="156" mass="16512">MKKHLLILTLLVAVFASCSKDKDNFDPAAQAVKDEAAIQAYLQANPNITATKDANGVYYQVITEGNGAAITPTNTLTVNYIGKLLNGSQFDTGAAFTFSMSGNVIPGWKLGLLHAKEDSRILLIIPSALAYGNRSPGAGIPANSVLVFTVDVTDVR</sequence>
<evidence type="ECO:0000256" key="3">
    <source>
        <dbReference type="ARBA" id="ARBA00023110"/>
    </source>
</evidence>